<dbReference type="InterPro" id="IPR021561">
    <property type="entry name" value="AbiEi_3"/>
</dbReference>
<dbReference type="EMBL" id="JAUCDY010000022">
    <property type="protein sequence ID" value="MDM7858958.1"/>
    <property type="molecule type" value="Genomic_DNA"/>
</dbReference>
<dbReference type="Pfam" id="PF17194">
    <property type="entry name" value="AbiEi_3_N"/>
    <property type="match status" value="1"/>
</dbReference>
<dbReference type="Proteomes" id="UP001241056">
    <property type="component" value="Unassembled WGS sequence"/>
</dbReference>
<gene>
    <name evidence="2" type="ORF">QEZ41_11860</name>
</gene>
<evidence type="ECO:0000313" key="3">
    <source>
        <dbReference type="Proteomes" id="UP001241056"/>
    </source>
</evidence>
<organism evidence="2 3">
    <name type="scientific">Thiopseudomonas acetoxidans</name>
    <dbReference type="NCBI Taxonomy" id="3041622"/>
    <lineage>
        <taxon>Bacteria</taxon>
        <taxon>Pseudomonadati</taxon>
        <taxon>Pseudomonadota</taxon>
        <taxon>Gammaproteobacteria</taxon>
        <taxon>Pseudomonadales</taxon>
        <taxon>Pseudomonadaceae</taxon>
        <taxon>Thiopseudomonas</taxon>
    </lineage>
</organism>
<feature type="domain" description="Transcriptional regulator AbiEi antitoxin N-terminal" evidence="1">
    <location>
        <begin position="12"/>
        <end position="98"/>
    </location>
</feature>
<dbReference type="Pfam" id="PF11459">
    <property type="entry name" value="AbiEi_3"/>
    <property type="match status" value="1"/>
</dbReference>
<name>A0ABT7SRY4_9GAMM</name>
<keyword evidence="3" id="KW-1185">Reference proteome</keyword>
<evidence type="ECO:0000259" key="1">
    <source>
        <dbReference type="Pfam" id="PF17194"/>
    </source>
</evidence>
<proteinExistence type="predicted"/>
<comment type="caution">
    <text evidence="2">The sequence shown here is derived from an EMBL/GenBank/DDBJ whole genome shotgun (WGS) entry which is preliminary data.</text>
</comment>
<evidence type="ECO:0000313" key="2">
    <source>
        <dbReference type="EMBL" id="MDM7858958.1"/>
    </source>
</evidence>
<accession>A0ABT7SRY4</accession>
<dbReference type="InterPro" id="IPR033455">
    <property type="entry name" value="AbiEi_3_N"/>
</dbReference>
<protein>
    <submittedName>
        <fullName evidence="2">Type IV toxin-antitoxin system AbiEi family antitoxin domain-containing protein</fullName>
    </submittedName>
</protein>
<sequence>MSTTNLQQNRDDWLTLVPHGQFVTRQWLLAQGVTLHAFDNAVKSAKLMPLTRGVYTRSDVPVAWQGVSASLNRVLDGPVYVGGLSALAQHGLAHYISFSTVIELYSPLPVPSWLGGLKIATSFNWHSTARIWDTSALLKSGSLKTISIHQGEWLLASPEQAFLEVLALVPSTISFEQADNIMQGLVNLSPRRLDSLLKACKHVQVKRLFFFFADRYQHAWRQKLHAEDYDLGAGKRSIVADGKLDTTYNITVPEIFHG</sequence>
<dbReference type="RefSeq" id="WP_289411809.1">
    <property type="nucleotide sequence ID" value="NZ_JAUCDY010000022.1"/>
</dbReference>
<reference evidence="2 3" key="1">
    <citation type="submission" date="2023-06" db="EMBL/GenBank/DDBJ databases">
        <title>Thiopseudomonas sp. CY1220 draft genome sequence.</title>
        <authorList>
            <person name="Zhao G."/>
            <person name="An M."/>
        </authorList>
    </citation>
    <scope>NUCLEOTIDE SEQUENCE [LARGE SCALE GENOMIC DNA]</scope>
    <source>
        <strain evidence="2 3">CY1220</strain>
    </source>
</reference>